<dbReference type="GO" id="GO:0043565">
    <property type="term" value="F:sequence-specific DNA binding"/>
    <property type="evidence" value="ECO:0007669"/>
    <property type="project" value="InterPro"/>
</dbReference>
<dbReference type="SMART" id="SM00415">
    <property type="entry name" value="HSF"/>
    <property type="match status" value="1"/>
</dbReference>
<reference evidence="7 8" key="1">
    <citation type="submission" date="2021-06" db="EMBL/GenBank/DDBJ databases">
        <title>Caerostris extrusa draft genome.</title>
        <authorList>
            <person name="Kono N."/>
            <person name="Arakawa K."/>
        </authorList>
    </citation>
    <scope>NUCLEOTIDE SEQUENCE [LARGE SCALE GENOMIC DNA]</scope>
</reference>
<dbReference type="InterPro" id="IPR036388">
    <property type="entry name" value="WH-like_DNA-bd_sf"/>
</dbReference>
<gene>
    <name evidence="7" type="ORF">CEXT_722471</name>
</gene>
<evidence type="ECO:0000256" key="1">
    <source>
        <dbReference type="ARBA" id="ARBA00004123"/>
    </source>
</evidence>
<accession>A0AAV4TPQ6</accession>
<dbReference type="GO" id="GO:0005634">
    <property type="term" value="C:nucleus"/>
    <property type="evidence" value="ECO:0007669"/>
    <property type="project" value="UniProtKB-SubCell"/>
</dbReference>
<evidence type="ECO:0000313" key="8">
    <source>
        <dbReference type="Proteomes" id="UP001054945"/>
    </source>
</evidence>
<keyword evidence="4" id="KW-0539">Nucleus</keyword>
<proteinExistence type="inferred from homology"/>
<dbReference type="InterPro" id="IPR036390">
    <property type="entry name" value="WH_DNA-bd_sf"/>
</dbReference>
<evidence type="ECO:0000313" key="7">
    <source>
        <dbReference type="EMBL" id="GIY46820.1"/>
    </source>
</evidence>
<comment type="similarity">
    <text evidence="2 5">Belongs to the HSF family.</text>
</comment>
<evidence type="ECO:0000259" key="6">
    <source>
        <dbReference type="SMART" id="SM00415"/>
    </source>
</evidence>
<dbReference type="SUPFAM" id="SSF46785">
    <property type="entry name" value="Winged helix' DNA-binding domain"/>
    <property type="match status" value="1"/>
</dbReference>
<organism evidence="7 8">
    <name type="scientific">Caerostris extrusa</name>
    <name type="common">Bark spider</name>
    <name type="synonym">Caerostris bankana</name>
    <dbReference type="NCBI Taxonomy" id="172846"/>
    <lineage>
        <taxon>Eukaryota</taxon>
        <taxon>Metazoa</taxon>
        <taxon>Ecdysozoa</taxon>
        <taxon>Arthropoda</taxon>
        <taxon>Chelicerata</taxon>
        <taxon>Arachnida</taxon>
        <taxon>Araneae</taxon>
        <taxon>Araneomorphae</taxon>
        <taxon>Entelegynae</taxon>
        <taxon>Araneoidea</taxon>
        <taxon>Araneidae</taxon>
        <taxon>Caerostris</taxon>
    </lineage>
</organism>
<dbReference type="GO" id="GO:0003700">
    <property type="term" value="F:DNA-binding transcription factor activity"/>
    <property type="evidence" value="ECO:0007669"/>
    <property type="project" value="InterPro"/>
</dbReference>
<dbReference type="Gene3D" id="1.10.10.10">
    <property type="entry name" value="Winged helix-like DNA-binding domain superfamily/Winged helix DNA-binding domain"/>
    <property type="match status" value="1"/>
</dbReference>
<comment type="caution">
    <text evidence="7">The sequence shown here is derived from an EMBL/GenBank/DDBJ whole genome shotgun (WGS) entry which is preliminary data.</text>
</comment>
<evidence type="ECO:0000256" key="4">
    <source>
        <dbReference type="ARBA" id="ARBA00023242"/>
    </source>
</evidence>
<evidence type="ECO:0000256" key="3">
    <source>
        <dbReference type="ARBA" id="ARBA00023125"/>
    </source>
</evidence>
<sequence length="172" mass="20399">MVSEKLAKSMEGASFPTKIFILAHSSEISSITWSKSGNSVLVHKINVKECFMPQIFNVKNTLHLYRQFVYYNFKNKGFNNRYWIFEHEFFKAGRKDLLPCIKRQPQKSRCKKKTPVILPETTYITIELPEIGSCENKKSEISFKILKKMRILDKRNLKRLTTWKRNIYRKSL</sequence>
<dbReference type="InterPro" id="IPR000232">
    <property type="entry name" value="HSF_DNA-bd"/>
</dbReference>
<dbReference type="EMBL" id="BPLR01011485">
    <property type="protein sequence ID" value="GIY46820.1"/>
    <property type="molecule type" value="Genomic_DNA"/>
</dbReference>
<evidence type="ECO:0000256" key="2">
    <source>
        <dbReference type="ARBA" id="ARBA00006403"/>
    </source>
</evidence>
<keyword evidence="8" id="KW-1185">Reference proteome</keyword>
<evidence type="ECO:0000256" key="5">
    <source>
        <dbReference type="RuleBase" id="RU004020"/>
    </source>
</evidence>
<feature type="domain" description="HSF-type DNA-binding" evidence="6">
    <location>
        <begin position="11"/>
        <end position="104"/>
    </location>
</feature>
<dbReference type="Pfam" id="PF00447">
    <property type="entry name" value="HSF_DNA-bind"/>
    <property type="match status" value="1"/>
</dbReference>
<dbReference type="AlphaFoldDB" id="A0AAV4TPQ6"/>
<comment type="subcellular location">
    <subcellularLocation>
        <location evidence="1">Nucleus</location>
    </subcellularLocation>
</comment>
<protein>
    <recommendedName>
        <fullName evidence="6">HSF-type DNA-binding domain-containing protein</fullName>
    </recommendedName>
</protein>
<keyword evidence="3" id="KW-0238">DNA-binding</keyword>
<dbReference type="Proteomes" id="UP001054945">
    <property type="component" value="Unassembled WGS sequence"/>
</dbReference>
<name>A0AAV4TPQ6_CAEEX</name>